<evidence type="ECO:0000256" key="1">
    <source>
        <dbReference type="SAM" id="MobiDB-lite"/>
    </source>
</evidence>
<reference evidence="3 4" key="1">
    <citation type="journal article" date="2010" name="Nature">
        <title>Comparative genomics reveals mobile pathogenicity chromosomes in Fusarium.</title>
        <authorList>
            <person name="Ma L.J."/>
            <person name="van der Does H.C."/>
            <person name="Borkovich K.A."/>
            <person name="Coleman J.J."/>
            <person name="Daboussi M.J."/>
            <person name="Di Pietro A."/>
            <person name="Dufresne M."/>
            <person name="Freitag M."/>
            <person name="Grabherr M."/>
            <person name="Henrissat B."/>
            <person name="Houterman P.M."/>
            <person name="Kang S."/>
            <person name="Shim W.B."/>
            <person name="Woloshuk C."/>
            <person name="Xie X."/>
            <person name="Xu J.R."/>
            <person name="Antoniw J."/>
            <person name="Baker S.E."/>
            <person name="Bluhm B.H."/>
            <person name="Breakspear A."/>
            <person name="Brown D.W."/>
            <person name="Butchko R.A."/>
            <person name="Chapman S."/>
            <person name="Coulson R."/>
            <person name="Coutinho P.M."/>
            <person name="Danchin E.G."/>
            <person name="Diener A."/>
            <person name="Gale L.R."/>
            <person name="Gardiner D.M."/>
            <person name="Goff S."/>
            <person name="Hammond-Kosack K.E."/>
            <person name="Hilburn K."/>
            <person name="Hua-Van A."/>
            <person name="Jonkers W."/>
            <person name="Kazan K."/>
            <person name="Kodira C.D."/>
            <person name="Koehrsen M."/>
            <person name="Kumar L."/>
            <person name="Lee Y.H."/>
            <person name="Li L."/>
            <person name="Manners J.M."/>
            <person name="Miranda-Saavedra D."/>
            <person name="Mukherjee M."/>
            <person name="Park G."/>
            <person name="Park J."/>
            <person name="Park S.Y."/>
            <person name="Proctor R.H."/>
            <person name="Regev A."/>
            <person name="Ruiz-Roldan M.C."/>
            <person name="Sain D."/>
            <person name="Sakthikumar S."/>
            <person name="Sykes S."/>
            <person name="Schwartz D.C."/>
            <person name="Turgeon B.G."/>
            <person name="Wapinski I."/>
            <person name="Yoder O."/>
            <person name="Young S."/>
            <person name="Zeng Q."/>
            <person name="Zhou S."/>
            <person name="Galagan J."/>
            <person name="Cuomo C.A."/>
            <person name="Kistler H.C."/>
            <person name="Rep M."/>
        </authorList>
    </citation>
    <scope>NUCLEOTIDE SEQUENCE [LARGE SCALE GENOMIC DNA]</scope>
    <source>
        <strain evidence="4">4287 / CBS 123668 / FGSC 9935 / NRRL 34936</strain>
    </source>
</reference>
<evidence type="ECO:0000256" key="2">
    <source>
        <dbReference type="SAM" id="SignalP"/>
    </source>
</evidence>
<feature type="signal peptide" evidence="2">
    <location>
        <begin position="1"/>
        <end position="29"/>
    </location>
</feature>
<dbReference type="GeneID" id="28962173"/>
<dbReference type="Proteomes" id="UP000009097">
    <property type="component" value="Chromosome 14"/>
</dbReference>
<dbReference type="EMBL" id="DS231717">
    <property type="protein sequence ID" value="KNB15756.1"/>
    <property type="molecule type" value="Genomic_DNA"/>
</dbReference>
<dbReference type="AlphaFoldDB" id="A0A0J9VYC4"/>
<accession>A0A0J9VYC4</accession>
<organism evidence="3 4">
    <name type="scientific">Fusarium oxysporum f. sp. lycopersici (strain 4287 / CBS 123668 / FGSC 9935 / NRRL 34936)</name>
    <name type="common">Fusarium vascular wilt of tomato</name>
    <dbReference type="NCBI Taxonomy" id="426428"/>
    <lineage>
        <taxon>Eukaryota</taxon>
        <taxon>Fungi</taxon>
        <taxon>Dikarya</taxon>
        <taxon>Ascomycota</taxon>
        <taxon>Pezizomycotina</taxon>
        <taxon>Sordariomycetes</taxon>
        <taxon>Hypocreomycetidae</taxon>
        <taxon>Hypocreales</taxon>
        <taxon>Nectriaceae</taxon>
        <taxon>Fusarium</taxon>
        <taxon>Fusarium oxysporum species complex</taxon>
    </lineage>
</organism>
<keyword evidence="2" id="KW-0732">Signal</keyword>
<dbReference type="KEGG" id="fox:FOXG_21467"/>
<dbReference type="VEuPathDB" id="FungiDB:FOXG_21467"/>
<name>A0A0J9VYC4_FUSO4</name>
<protein>
    <submittedName>
        <fullName evidence="3">Uncharacterized protein</fullName>
    </submittedName>
</protein>
<proteinExistence type="predicted"/>
<feature type="chain" id="PRO_5005324832" evidence="2">
    <location>
        <begin position="30"/>
        <end position="59"/>
    </location>
</feature>
<gene>
    <name evidence="3" type="ORF">FOXG_21467</name>
</gene>
<evidence type="ECO:0000313" key="3">
    <source>
        <dbReference type="EMBL" id="KNB15756.1"/>
    </source>
</evidence>
<sequence length="59" mass="6122">MGLRGRNLGAFALLATASLVQLLVQTVNAASKPYVYGKAPAMLHPSSSSRSYSAASARL</sequence>
<feature type="compositionally biased region" description="Low complexity" evidence="1">
    <location>
        <begin position="46"/>
        <end position="59"/>
    </location>
</feature>
<evidence type="ECO:0000313" key="4">
    <source>
        <dbReference type="Proteomes" id="UP000009097"/>
    </source>
</evidence>
<dbReference type="RefSeq" id="XP_018253801.1">
    <property type="nucleotide sequence ID" value="XM_018401807.1"/>
</dbReference>
<feature type="region of interest" description="Disordered" evidence="1">
    <location>
        <begin position="40"/>
        <end position="59"/>
    </location>
</feature>